<evidence type="ECO:0000313" key="4">
    <source>
        <dbReference type="Proteomes" id="UP000321058"/>
    </source>
</evidence>
<dbReference type="SUPFAM" id="SSF82771">
    <property type="entry name" value="GIY-YIG endonuclease"/>
    <property type="match status" value="1"/>
</dbReference>
<organism evidence="3 4">
    <name type="scientific">Reyranella soli</name>
    <dbReference type="NCBI Taxonomy" id="1230389"/>
    <lineage>
        <taxon>Bacteria</taxon>
        <taxon>Pseudomonadati</taxon>
        <taxon>Pseudomonadota</taxon>
        <taxon>Alphaproteobacteria</taxon>
        <taxon>Hyphomicrobiales</taxon>
        <taxon>Reyranellaceae</taxon>
        <taxon>Reyranella</taxon>
    </lineage>
</organism>
<dbReference type="AlphaFoldDB" id="A0A512NG70"/>
<dbReference type="InterPro" id="IPR035901">
    <property type="entry name" value="GIY-YIG_endonuc_sf"/>
</dbReference>
<accession>A0A512NG70</accession>
<feature type="domain" description="GIY-YIG" evidence="2">
    <location>
        <begin position="4"/>
        <end position="81"/>
    </location>
</feature>
<evidence type="ECO:0000313" key="3">
    <source>
        <dbReference type="EMBL" id="GEP57946.1"/>
    </source>
</evidence>
<comment type="caution">
    <text evidence="3">The sequence shown here is derived from an EMBL/GenBank/DDBJ whole genome shotgun (WGS) entry which is preliminary data.</text>
</comment>
<dbReference type="OrthoDB" id="287318at2"/>
<dbReference type="EMBL" id="BKAJ01000090">
    <property type="protein sequence ID" value="GEP57946.1"/>
    <property type="molecule type" value="Genomic_DNA"/>
</dbReference>
<dbReference type="PANTHER" id="PTHR34477:SF5">
    <property type="entry name" value="BSL5627 PROTEIN"/>
    <property type="match status" value="1"/>
</dbReference>
<dbReference type="InterPro" id="IPR000305">
    <property type="entry name" value="GIY-YIG_endonuc"/>
</dbReference>
<reference evidence="3 4" key="1">
    <citation type="submission" date="2019-07" db="EMBL/GenBank/DDBJ databases">
        <title>Whole genome shotgun sequence of Reyranella soli NBRC 108950.</title>
        <authorList>
            <person name="Hosoyama A."/>
            <person name="Uohara A."/>
            <person name="Ohji S."/>
            <person name="Ichikawa N."/>
        </authorList>
    </citation>
    <scope>NUCLEOTIDE SEQUENCE [LARGE SCALE GENOMIC DNA]</scope>
    <source>
        <strain evidence="3 4">NBRC 108950</strain>
    </source>
</reference>
<dbReference type="Proteomes" id="UP000321058">
    <property type="component" value="Unassembled WGS sequence"/>
</dbReference>
<dbReference type="RefSeq" id="WP_147152704.1">
    <property type="nucleotide sequence ID" value="NZ_BKAJ01000090.1"/>
</dbReference>
<gene>
    <name evidence="3" type="ORF">RSO01_51120</name>
</gene>
<keyword evidence="4" id="KW-1185">Reference proteome</keyword>
<evidence type="ECO:0000259" key="2">
    <source>
        <dbReference type="PROSITE" id="PS50164"/>
    </source>
</evidence>
<proteinExistence type="inferred from homology"/>
<dbReference type="Gene3D" id="3.40.1440.10">
    <property type="entry name" value="GIY-YIG endonuclease"/>
    <property type="match status" value="1"/>
</dbReference>
<dbReference type="CDD" id="cd10448">
    <property type="entry name" value="GIY-YIG_unchar_3"/>
    <property type="match status" value="1"/>
</dbReference>
<dbReference type="PANTHER" id="PTHR34477">
    <property type="entry name" value="UPF0213 PROTEIN YHBQ"/>
    <property type="match status" value="1"/>
</dbReference>
<dbReference type="Pfam" id="PF01541">
    <property type="entry name" value="GIY-YIG"/>
    <property type="match status" value="1"/>
</dbReference>
<name>A0A512NG70_9HYPH</name>
<protein>
    <submittedName>
        <fullName evidence="3">Nuclease</fullName>
    </submittedName>
</protein>
<evidence type="ECO:0000256" key="1">
    <source>
        <dbReference type="ARBA" id="ARBA00007435"/>
    </source>
</evidence>
<comment type="similarity">
    <text evidence="1">Belongs to the UPF0213 family.</text>
</comment>
<sequence length="98" mass="11590">MSERRYFVYIMMTSNSLNTMYIGVTNDIGRRVFEHRNRKGSEFAAKYRVTRLVYVEEFENPTEAIAREKQLKGWKRIRKNQLVRAANPTWADLAPESS</sequence>
<dbReference type="PROSITE" id="PS50164">
    <property type="entry name" value="GIY_YIG"/>
    <property type="match status" value="1"/>
</dbReference>
<dbReference type="InterPro" id="IPR050190">
    <property type="entry name" value="UPF0213_domain"/>
</dbReference>